<dbReference type="Proteomes" id="UP000013827">
    <property type="component" value="Unassembled WGS sequence"/>
</dbReference>
<dbReference type="eggNOG" id="KOG0332">
    <property type="taxonomic scope" value="Eukaryota"/>
</dbReference>
<keyword evidence="3" id="KW-1185">Reference proteome</keyword>
<dbReference type="AlphaFoldDB" id="A0A0D3K8U5"/>
<organism evidence="2 3">
    <name type="scientific">Emiliania huxleyi (strain CCMP1516)</name>
    <dbReference type="NCBI Taxonomy" id="280463"/>
    <lineage>
        <taxon>Eukaryota</taxon>
        <taxon>Haptista</taxon>
        <taxon>Haptophyta</taxon>
        <taxon>Prymnesiophyceae</taxon>
        <taxon>Isochrysidales</taxon>
        <taxon>Noelaerhabdaceae</taxon>
        <taxon>Emiliania</taxon>
    </lineage>
</organism>
<dbReference type="PANTHER" id="PTHR47958">
    <property type="entry name" value="ATP-DEPENDENT RNA HELICASE DBP3"/>
    <property type="match status" value="1"/>
</dbReference>
<sequence length="126" mass="13987">MTVSSLHGRMEESARDKVLSDFRAGTTRFLITTNVLARGVDVPAVTLVIQFDMPTKKGGGADPETYLHRVGRTGRFGRPGCALSLIADEKEMKVLKQIEVYFSRENLVTEVPPDTDPEEFETMLKA</sequence>
<dbReference type="SMART" id="SM00490">
    <property type="entry name" value="HELICc"/>
    <property type="match status" value="1"/>
</dbReference>
<dbReference type="InterPro" id="IPR001650">
    <property type="entry name" value="Helicase_C-like"/>
</dbReference>
<feature type="domain" description="Helicase C-terminal" evidence="1">
    <location>
        <begin position="1"/>
        <end position="119"/>
    </location>
</feature>
<dbReference type="Gene3D" id="3.40.50.300">
    <property type="entry name" value="P-loop containing nucleotide triphosphate hydrolases"/>
    <property type="match status" value="1"/>
</dbReference>
<reference evidence="2" key="2">
    <citation type="submission" date="2024-10" db="UniProtKB">
        <authorList>
            <consortium name="EnsemblProtists"/>
        </authorList>
    </citation>
    <scope>IDENTIFICATION</scope>
</reference>
<dbReference type="STRING" id="2903.A0A0D3K8U5"/>
<dbReference type="InterPro" id="IPR027417">
    <property type="entry name" value="P-loop_NTPase"/>
</dbReference>
<dbReference type="EnsemblProtists" id="EOD32180">
    <property type="protein sequence ID" value="EOD32180"/>
    <property type="gene ID" value="EMIHUDRAFT_352664"/>
</dbReference>
<evidence type="ECO:0000313" key="2">
    <source>
        <dbReference type="EnsemblProtists" id="EOD32180"/>
    </source>
</evidence>
<dbReference type="PaxDb" id="2903-EOD32180"/>
<accession>A0A0D3K8U5</accession>
<name>A0A0D3K8U5_EMIH1</name>
<evidence type="ECO:0000313" key="3">
    <source>
        <dbReference type="Proteomes" id="UP000013827"/>
    </source>
</evidence>
<evidence type="ECO:0000259" key="1">
    <source>
        <dbReference type="PROSITE" id="PS51194"/>
    </source>
</evidence>
<dbReference type="CDD" id="cd18787">
    <property type="entry name" value="SF2_C_DEAD"/>
    <property type="match status" value="1"/>
</dbReference>
<protein>
    <recommendedName>
        <fullName evidence="1">Helicase C-terminal domain-containing protein</fullName>
    </recommendedName>
</protein>
<dbReference type="PROSITE" id="PS51194">
    <property type="entry name" value="HELICASE_CTER"/>
    <property type="match status" value="1"/>
</dbReference>
<dbReference type="SUPFAM" id="SSF52540">
    <property type="entry name" value="P-loop containing nucleoside triphosphate hydrolases"/>
    <property type="match status" value="1"/>
</dbReference>
<reference evidence="3" key="1">
    <citation type="journal article" date="2013" name="Nature">
        <title>Pan genome of the phytoplankton Emiliania underpins its global distribution.</title>
        <authorList>
            <person name="Read B.A."/>
            <person name="Kegel J."/>
            <person name="Klute M.J."/>
            <person name="Kuo A."/>
            <person name="Lefebvre S.C."/>
            <person name="Maumus F."/>
            <person name="Mayer C."/>
            <person name="Miller J."/>
            <person name="Monier A."/>
            <person name="Salamov A."/>
            <person name="Young J."/>
            <person name="Aguilar M."/>
            <person name="Claverie J.M."/>
            <person name="Frickenhaus S."/>
            <person name="Gonzalez K."/>
            <person name="Herman E.K."/>
            <person name="Lin Y.C."/>
            <person name="Napier J."/>
            <person name="Ogata H."/>
            <person name="Sarno A.F."/>
            <person name="Shmutz J."/>
            <person name="Schroeder D."/>
            <person name="de Vargas C."/>
            <person name="Verret F."/>
            <person name="von Dassow P."/>
            <person name="Valentin K."/>
            <person name="Van de Peer Y."/>
            <person name="Wheeler G."/>
            <person name="Dacks J.B."/>
            <person name="Delwiche C.F."/>
            <person name="Dyhrman S.T."/>
            <person name="Glockner G."/>
            <person name="John U."/>
            <person name="Richards T."/>
            <person name="Worden A.Z."/>
            <person name="Zhang X."/>
            <person name="Grigoriev I.V."/>
            <person name="Allen A.E."/>
            <person name="Bidle K."/>
            <person name="Borodovsky M."/>
            <person name="Bowler C."/>
            <person name="Brownlee C."/>
            <person name="Cock J.M."/>
            <person name="Elias M."/>
            <person name="Gladyshev V.N."/>
            <person name="Groth M."/>
            <person name="Guda C."/>
            <person name="Hadaegh A."/>
            <person name="Iglesias-Rodriguez M.D."/>
            <person name="Jenkins J."/>
            <person name="Jones B.M."/>
            <person name="Lawson T."/>
            <person name="Leese F."/>
            <person name="Lindquist E."/>
            <person name="Lobanov A."/>
            <person name="Lomsadze A."/>
            <person name="Malik S.B."/>
            <person name="Marsh M.E."/>
            <person name="Mackinder L."/>
            <person name="Mock T."/>
            <person name="Mueller-Roeber B."/>
            <person name="Pagarete A."/>
            <person name="Parker M."/>
            <person name="Probert I."/>
            <person name="Quesneville H."/>
            <person name="Raines C."/>
            <person name="Rensing S.A."/>
            <person name="Riano-Pachon D.M."/>
            <person name="Richier S."/>
            <person name="Rokitta S."/>
            <person name="Shiraiwa Y."/>
            <person name="Soanes D.M."/>
            <person name="van der Giezen M."/>
            <person name="Wahlund T.M."/>
            <person name="Williams B."/>
            <person name="Wilson W."/>
            <person name="Wolfe G."/>
            <person name="Wurch L.L."/>
        </authorList>
    </citation>
    <scope>NUCLEOTIDE SEQUENCE</scope>
</reference>
<dbReference type="Pfam" id="PF00271">
    <property type="entry name" value="Helicase_C"/>
    <property type="match status" value="1"/>
</dbReference>
<proteinExistence type="predicted"/>